<name>A0A2M6W334_9BACT</name>
<organism evidence="7 8">
    <name type="scientific">Candidatus Magasanikbacteria bacterium CG10_big_fil_rev_8_21_14_0_10_40_10</name>
    <dbReference type="NCBI Taxonomy" id="1974648"/>
    <lineage>
        <taxon>Bacteria</taxon>
        <taxon>Candidatus Magasanikiibacteriota</taxon>
    </lineage>
</organism>
<dbReference type="InterPro" id="IPR037187">
    <property type="entry name" value="DnaK_N"/>
</dbReference>
<evidence type="ECO:0000256" key="3">
    <source>
        <dbReference type="ARBA" id="ARBA00022833"/>
    </source>
</evidence>
<dbReference type="PANTHER" id="PTHR33823:SF4">
    <property type="entry name" value="GENERAL STRESS PROTEIN 16O"/>
    <property type="match status" value="1"/>
</dbReference>
<dbReference type="Proteomes" id="UP000231183">
    <property type="component" value="Unassembled WGS sequence"/>
</dbReference>
<keyword evidence="2" id="KW-0863">Zinc-finger</keyword>
<dbReference type="PANTHER" id="PTHR33823">
    <property type="entry name" value="RNA POLYMERASE-BINDING TRANSCRIPTION FACTOR DKSA-RELATED"/>
    <property type="match status" value="1"/>
</dbReference>
<dbReference type="PROSITE" id="PS51128">
    <property type="entry name" value="ZF_DKSA_2"/>
    <property type="match status" value="1"/>
</dbReference>
<evidence type="ECO:0000313" key="8">
    <source>
        <dbReference type="Proteomes" id="UP000231183"/>
    </source>
</evidence>
<proteinExistence type="predicted"/>
<dbReference type="GO" id="GO:0008270">
    <property type="term" value="F:zinc ion binding"/>
    <property type="evidence" value="ECO:0007669"/>
    <property type="project" value="UniProtKB-KW"/>
</dbReference>
<dbReference type="AlphaFoldDB" id="A0A2M6W334"/>
<dbReference type="Gene3D" id="1.20.120.910">
    <property type="entry name" value="DksA, coiled-coil domain"/>
    <property type="match status" value="1"/>
</dbReference>
<dbReference type="SUPFAM" id="SSF109635">
    <property type="entry name" value="DnaK suppressor protein DksA, alpha-hairpin domain"/>
    <property type="match status" value="1"/>
</dbReference>
<evidence type="ECO:0000259" key="6">
    <source>
        <dbReference type="Pfam" id="PF01258"/>
    </source>
</evidence>
<dbReference type="Pfam" id="PF01258">
    <property type="entry name" value="zf-dskA_traR"/>
    <property type="match status" value="1"/>
</dbReference>
<keyword evidence="5" id="KW-0175">Coiled coil</keyword>
<feature type="coiled-coil region" evidence="5">
    <location>
        <begin position="11"/>
        <end position="38"/>
    </location>
</feature>
<evidence type="ECO:0000313" key="7">
    <source>
        <dbReference type="EMBL" id="PIT87213.1"/>
    </source>
</evidence>
<sequence length="131" mass="14898">MVKTNTQHFSKEFLKQIQENLLKEKARLENDLSKFAKVDQNAPGGFTSAFPDYGDKDDENAAEVADYEVRLSLEESLEKLLRDVNQALDRLTAGVYGICKYCKKPIEEKRLAARPYSSACMECKKTIKQEA</sequence>
<accession>A0A2M6W334</accession>
<evidence type="ECO:0000256" key="1">
    <source>
        <dbReference type="ARBA" id="ARBA00022723"/>
    </source>
</evidence>
<reference evidence="8" key="1">
    <citation type="submission" date="2017-09" db="EMBL/GenBank/DDBJ databases">
        <title>Depth-based differentiation of microbial function through sediment-hosted aquifers and enrichment of novel symbionts in the deep terrestrial subsurface.</title>
        <authorList>
            <person name="Probst A.J."/>
            <person name="Ladd B."/>
            <person name="Jarett J.K."/>
            <person name="Geller-Mcgrath D.E."/>
            <person name="Sieber C.M.K."/>
            <person name="Emerson J.B."/>
            <person name="Anantharaman K."/>
            <person name="Thomas B.C."/>
            <person name="Malmstrom R."/>
            <person name="Stieglmeier M."/>
            <person name="Klingl A."/>
            <person name="Woyke T."/>
            <person name="Ryan C.M."/>
            <person name="Banfield J.F."/>
        </authorList>
    </citation>
    <scope>NUCLEOTIDE SEQUENCE [LARGE SCALE GENOMIC DNA]</scope>
</reference>
<dbReference type="EMBL" id="PFBX01000045">
    <property type="protein sequence ID" value="PIT87213.1"/>
    <property type="molecule type" value="Genomic_DNA"/>
</dbReference>
<feature type="zinc finger region" description="dksA C4-type" evidence="4">
    <location>
        <begin position="99"/>
        <end position="123"/>
    </location>
</feature>
<evidence type="ECO:0000256" key="4">
    <source>
        <dbReference type="PROSITE-ProRule" id="PRU00510"/>
    </source>
</evidence>
<protein>
    <recommendedName>
        <fullName evidence="6">Zinc finger DksA/TraR C4-type domain-containing protein</fullName>
    </recommendedName>
</protein>
<dbReference type="InterPro" id="IPR000962">
    <property type="entry name" value="Znf_DskA_TraR"/>
</dbReference>
<feature type="domain" description="Zinc finger DksA/TraR C4-type" evidence="6">
    <location>
        <begin position="95"/>
        <end position="125"/>
    </location>
</feature>
<evidence type="ECO:0000256" key="5">
    <source>
        <dbReference type="SAM" id="Coils"/>
    </source>
</evidence>
<gene>
    <name evidence="7" type="ORF">COU31_03900</name>
</gene>
<comment type="caution">
    <text evidence="7">The sequence shown here is derived from an EMBL/GenBank/DDBJ whole genome shotgun (WGS) entry which is preliminary data.</text>
</comment>
<evidence type="ECO:0000256" key="2">
    <source>
        <dbReference type="ARBA" id="ARBA00022771"/>
    </source>
</evidence>
<dbReference type="SUPFAM" id="SSF57716">
    <property type="entry name" value="Glucocorticoid receptor-like (DNA-binding domain)"/>
    <property type="match status" value="1"/>
</dbReference>
<keyword evidence="3" id="KW-0862">Zinc</keyword>
<keyword evidence="1" id="KW-0479">Metal-binding</keyword>